<keyword evidence="4" id="KW-1185">Reference proteome</keyword>
<proteinExistence type="predicted"/>
<gene>
    <name evidence="3" type="ORF">CPSG_07325</name>
</gene>
<dbReference type="VEuPathDB" id="FungiDB:CPSG_07325"/>
<organism evidence="4">
    <name type="scientific">Coccidioides posadasii (strain RMSCC 757 / Silveira)</name>
    <name type="common">Valley fever fungus</name>
    <dbReference type="NCBI Taxonomy" id="443226"/>
    <lineage>
        <taxon>Eukaryota</taxon>
        <taxon>Fungi</taxon>
        <taxon>Dikarya</taxon>
        <taxon>Ascomycota</taxon>
        <taxon>Pezizomycotina</taxon>
        <taxon>Eurotiomycetes</taxon>
        <taxon>Eurotiomycetidae</taxon>
        <taxon>Onygenales</taxon>
        <taxon>Onygenaceae</taxon>
        <taxon>Coccidioides</taxon>
    </lineage>
</organism>
<accession>E9DBX3</accession>
<evidence type="ECO:0000256" key="1">
    <source>
        <dbReference type="SAM" id="MobiDB-lite"/>
    </source>
</evidence>
<keyword evidence="2" id="KW-0472">Membrane</keyword>
<dbReference type="AlphaFoldDB" id="E9DBX3"/>
<keyword evidence="2" id="KW-1133">Transmembrane helix</keyword>
<evidence type="ECO:0000313" key="3">
    <source>
        <dbReference type="EMBL" id="EFW16275.1"/>
    </source>
</evidence>
<evidence type="ECO:0000256" key="2">
    <source>
        <dbReference type="SAM" id="Phobius"/>
    </source>
</evidence>
<dbReference type="Proteomes" id="UP000002497">
    <property type="component" value="Unassembled WGS sequence"/>
</dbReference>
<sequence>MPISNSQDPVRDHRMFPCNYNGIRPQTDHPVCGYYARFLFLFLCTSAIHMDLMSEWFCLLYSPDKQSRRPNEHSTTQYASQPIGPSKKPFMQISS</sequence>
<name>E9DBX3_COCPS</name>
<reference evidence="4" key="2">
    <citation type="submission" date="2010-03" db="EMBL/GenBank/DDBJ databases">
        <title>The genome sequence of Coccidioides posadasii strain Silveira.</title>
        <authorList>
            <consortium name="The Broad Institute Genome Sequencing Center for Infectious Disease"/>
            <person name="Neafsey D."/>
            <person name="Orbach M."/>
            <person name="Henn M.R."/>
            <person name="Cole G.T."/>
            <person name="Galgiani J."/>
            <person name="Gardner M.J."/>
            <person name="Kirkland T.N."/>
            <person name="Taylor J.W."/>
            <person name="Young S.K."/>
            <person name="Zeng Q."/>
            <person name="Koehrsen M."/>
            <person name="Alvarado L."/>
            <person name="Berlin A."/>
            <person name="Borenstein D."/>
            <person name="Chapman S.B."/>
            <person name="Chen Z."/>
            <person name="Engels R."/>
            <person name="Freedman E."/>
            <person name="Gellesch M."/>
            <person name="Goldberg J."/>
            <person name="Griggs A."/>
            <person name="Gujja S."/>
            <person name="Heilman E."/>
            <person name="Heiman D."/>
            <person name="Howarth C."/>
            <person name="Jen D."/>
            <person name="Larson L."/>
            <person name="Mehta T."/>
            <person name="Neiman D."/>
            <person name="Park D."/>
            <person name="Pearson M."/>
            <person name="Richards J."/>
            <person name="Roberts A."/>
            <person name="Saif S."/>
            <person name="Shea T."/>
            <person name="Shenoy N."/>
            <person name="Sisk P."/>
            <person name="Stolte C."/>
            <person name="Sykes S."/>
            <person name="Walk T."/>
            <person name="White J."/>
            <person name="Yandava C."/>
            <person name="Haas B."/>
            <person name="Nusbaum C."/>
            <person name="Birren B."/>
        </authorList>
    </citation>
    <scope>NUCLEOTIDE SEQUENCE [LARGE SCALE GENOMIC DNA]</scope>
    <source>
        <strain evidence="4">RMSCC 757 / Silveira</strain>
    </source>
</reference>
<feature type="region of interest" description="Disordered" evidence="1">
    <location>
        <begin position="66"/>
        <end position="95"/>
    </location>
</feature>
<dbReference type="EMBL" id="GL636498">
    <property type="protein sequence ID" value="EFW16275.1"/>
    <property type="molecule type" value="Genomic_DNA"/>
</dbReference>
<keyword evidence="2" id="KW-0812">Transmembrane</keyword>
<dbReference type="HOGENOM" id="CLU_2372628_0_0_1"/>
<feature type="transmembrane region" description="Helical" evidence="2">
    <location>
        <begin position="38"/>
        <end position="61"/>
    </location>
</feature>
<reference evidence="4" key="1">
    <citation type="journal article" date="2010" name="Genome Res.">
        <title>Population genomic sequencing of Coccidioides fungi reveals recent hybridization and transposon control.</title>
        <authorList>
            <person name="Neafsey D.E."/>
            <person name="Barker B.M."/>
            <person name="Sharpton T.J."/>
            <person name="Stajich J.E."/>
            <person name="Park D.J."/>
            <person name="Whiston E."/>
            <person name="Hung C.-Y."/>
            <person name="McMahan C."/>
            <person name="White J."/>
            <person name="Sykes S."/>
            <person name="Heiman D."/>
            <person name="Young S."/>
            <person name="Zeng Q."/>
            <person name="Abouelleil A."/>
            <person name="Aftuck L."/>
            <person name="Bessette D."/>
            <person name="Brown A."/>
            <person name="FitzGerald M."/>
            <person name="Lui A."/>
            <person name="Macdonald J.P."/>
            <person name="Priest M."/>
            <person name="Orbach M.J."/>
            <person name="Galgiani J.N."/>
            <person name="Kirkland T.N."/>
            <person name="Cole G.T."/>
            <person name="Birren B.W."/>
            <person name="Henn M.R."/>
            <person name="Taylor J.W."/>
            <person name="Rounsley S.D."/>
        </authorList>
    </citation>
    <scope>NUCLEOTIDE SEQUENCE [LARGE SCALE GENOMIC DNA]</scope>
    <source>
        <strain evidence="4">RMSCC 757 / Silveira</strain>
    </source>
</reference>
<evidence type="ECO:0000313" key="4">
    <source>
        <dbReference type="Proteomes" id="UP000002497"/>
    </source>
</evidence>
<protein>
    <submittedName>
        <fullName evidence="3">Uncharacterized protein</fullName>
    </submittedName>
</protein>